<sequence length="92" mass="10805">MAAENFIMVLVTLLRIYEMLIFMRIILSWVPMAPDHVIVDWLVRLTDPVLLPVRELYVRLMDRLNVQLPIDLSPLMVFLLIGFLERTLISLI</sequence>
<evidence type="ECO:0000313" key="4">
    <source>
        <dbReference type="Proteomes" id="UP000179243"/>
    </source>
</evidence>
<comment type="similarity">
    <text evidence="1">Belongs to the YggT family.</text>
</comment>
<evidence type="ECO:0000313" key="3">
    <source>
        <dbReference type="EMBL" id="OGK02234.1"/>
    </source>
</evidence>
<dbReference type="AlphaFoldDB" id="A0A1F7F6D6"/>
<dbReference type="InterPro" id="IPR003425">
    <property type="entry name" value="CCB3/YggT"/>
</dbReference>
<reference evidence="3 4" key="1">
    <citation type="journal article" date="2016" name="Nat. Commun.">
        <title>Thousands of microbial genomes shed light on interconnected biogeochemical processes in an aquifer system.</title>
        <authorList>
            <person name="Anantharaman K."/>
            <person name="Brown C.T."/>
            <person name="Hug L.A."/>
            <person name="Sharon I."/>
            <person name="Castelle C.J."/>
            <person name="Probst A.J."/>
            <person name="Thomas B.C."/>
            <person name="Singh A."/>
            <person name="Wilkins M.J."/>
            <person name="Karaoz U."/>
            <person name="Brodie E.L."/>
            <person name="Williams K.H."/>
            <person name="Hubbard S.S."/>
            <person name="Banfield J.F."/>
        </authorList>
    </citation>
    <scope>NUCLEOTIDE SEQUENCE [LARGE SCALE GENOMIC DNA]</scope>
</reference>
<dbReference type="EMBL" id="MFYX01000110">
    <property type="protein sequence ID" value="OGK02234.1"/>
    <property type="molecule type" value="Genomic_DNA"/>
</dbReference>
<name>A0A1F7F6D6_UNCRA</name>
<gene>
    <name evidence="3" type="ORF">A2519_16270</name>
</gene>
<feature type="transmembrane region" description="Helical" evidence="2">
    <location>
        <begin position="64"/>
        <end position="84"/>
    </location>
</feature>
<keyword evidence="2" id="KW-1133">Transmembrane helix</keyword>
<dbReference type="Proteomes" id="UP000179243">
    <property type="component" value="Unassembled WGS sequence"/>
</dbReference>
<proteinExistence type="inferred from homology"/>
<evidence type="ECO:0000256" key="1">
    <source>
        <dbReference type="ARBA" id="ARBA00010894"/>
    </source>
</evidence>
<protein>
    <recommendedName>
        <fullName evidence="5">YggT family protein</fullName>
    </recommendedName>
</protein>
<keyword evidence="2" id="KW-0472">Membrane</keyword>
<dbReference type="PANTHER" id="PTHR33219">
    <property type="entry name" value="YLMG HOMOLOG PROTEIN 2, CHLOROPLASTIC"/>
    <property type="match status" value="1"/>
</dbReference>
<dbReference type="Pfam" id="PF02325">
    <property type="entry name" value="CCB3_YggT"/>
    <property type="match status" value="1"/>
</dbReference>
<evidence type="ECO:0000256" key="2">
    <source>
        <dbReference type="SAM" id="Phobius"/>
    </source>
</evidence>
<keyword evidence="2" id="KW-0812">Transmembrane</keyword>
<dbReference type="PANTHER" id="PTHR33219:SF14">
    <property type="entry name" value="PROTEIN COFACTOR ASSEMBLY OF COMPLEX C SUBUNIT B CCB3, CHLOROPLASTIC-RELATED"/>
    <property type="match status" value="1"/>
</dbReference>
<feature type="transmembrane region" description="Helical" evidence="2">
    <location>
        <begin position="6"/>
        <end position="27"/>
    </location>
</feature>
<accession>A0A1F7F6D6</accession>
<comment type="caution">
    <text evidence="3">The sequence shown here is derived from an EMBL/GenBank/DDBJ whole genome shotgun (WGS) entry which is preliminary data.</text>
</comment>
<dbReference type="GO" id="GO:0016020">
    <property type="term" value="C:membrane"/>
    <property type="evidence" value="ECO:0007669"/>
    <property type="project" value="InterPro"/>
</dbReference>
<evidence type="ECO:0008006" key="5">
    <source>
        <dbReference type="Google" id="ProtNLM"/>
    </source>
</evidence>
<organism evidence="3 4">
    <name type="scientific">Candidatus Raymondbacteria bacterium RIFOXYD12_FULL_49_13</name>
    <dbReference type="NCBI Taxonomy" id="1817890"/>
    <lineage>
        <taxon>Bacteria</taxon>
        <taxon>Raymondiibacteriota</taxon>
    </lineage>
</organism>